<dbReference type="Proteomes" id="UP000051952">
    <property type="component" value="Unassembled WGS sequence"/>
</dbReference>
<dbReference type="EMBL" id="CYKH01002220">
    <property type="protein sequence ID" value="CUG94139.1"/>
    <property type="molecule type" value="Genomic_DNA"/>
</dbReference>
<keyword evidence="2" id="KW-1185">Reference proteome</keyword>
<protein>
    <submittedName>
        <fullName evidence="1">Uncharacterized protein</fullName>
    </submittedName>
</protein>
<sequence length="429" mass="47844">MNKRQNLLTKLALKTPAALVGATVRMAATPESSIHERGVDPAAKRASYDSLSRRHSFVRDIVEAAFPFAEVVFRPEQDLVDVSASNPTKKLMSQSKSHLDVHHASRQSYLALPSVPHAWYHTVRDTPWYDSLRSHGGPAINQPPPLFPALPQRSGGGGAHDDARCRVSIGTDAIVFLGGYAPTDLSLRVIDKLTLAIPIDETVARRSRDAVKERHMLEEERVQAYLRRGAVAGLMKDKGCVLHNDVLLELSVPWRSRRRRTGGLNSTAVEDDETSERKSIFLTVGDPEAFPSQLNLIDRDEDRVLLRPAFGYSEYLLLQRLPTAMTGAARLLCRLFESKSVAGRAPPLCFWLSCVAHAWHATPEFASGEQSTSAEALVERAKQLARNSYDTVLVSWRWNFFLMSECFQSLPWWESIFCESSPLLASDSR</sequence>
<evidence type="ECO:0000313" key="2">
    <source>
        <dbReference type="Proteomes" id="UP000051952"/>
    </source>
</evidence>
<accession>A0A0S4JRJ3</accession>
<evidence type="ECO:0000313" key="1">
    <source>
        <dbReference type="EMBL" id="CUG94139.1"/>
    </source>
</evidence>
<proteinExistence type="predicted"/>
<dbReference type="OrthoDB" id="272756at2759"/>
<gene>
    <name evidence="1" type="ORF">BSAL_46690</name>
</gene>
<dbReference type="AlphaFoldDB" id="A0A0S4JRJ3"/>
<reference evidence="2" key="1">
    <citation type="submission" date="2015-09" db="EMBL/GenBank/DDBJ databases">
        <authorList>
            <consortium name="Pathogen Informatics"/>
        </authorList>
    </citation>
    <scope>NUCLEOTIDE SEQUENCE [LARGE SCALE GENOMIC DNA]</scope>
    <source>
        <strain evidence="2">Lake Konstanz</strain>
    </source>
</reference>
<name>A0A0S4JRJ3_BODSA</name>
<dbReference type="VEuPathDB" id="TriTrypDB:BSAL_46690"/>
<organism evidence="1 2">
    <name type="scientific">Bodo saltans</name>
    <name type="common">Flagellated protozoan</name>
    <dbReference type="NCBI Taxonomy" id="75058"/>
    <lineage>
        <taxon>Eukaryota</taxon>
        <taxon>Discoba</taxon>
        <taxon>Euglenozoa</taxon>
        <taxon>Kinetoplastea</taxon>
        <taxon>Metakinetoplastina</taxon>
        <taxon>Eubodonida</taxon>
        <taxon>Bodonidae</taxon>
        <taxon>Bodo</taxon>
    </lineage>
</organism>